<dbReference type="SMART" id="SM00028">
    <property type="entry name" value="TPR"/>
    <property type="match status" value="6"/>
</dbReference>
<dbReference type="Gene3D" id="1.10.510.10">
    <property type="entry name" value="Transferase(Phosphotransferase) domain 1"/>
    <property type="match status" value="1"/>
</dbReference>
<name>A0ABT3GHQ5_9BACT</name>
<feature type="transmembrane region" description="Helical" evidence="5">
    <location>
        <begin position="408"/>
        <end position="431"/>
    </location>
</feature>
<dbReference type="PANTHER" id="PTHR43289:SF6">
    <property type="entry name" value="SERINE_THREONINE-PROTEIN KINASE NEKL-3"/>
    <property type="match status" value="1"/>
</dbReference>
<dbReference type="SUPFAM" id="SSF56112">
    <property type="entry name" value="Protein kinase-like (PK-like)"/>
    <property type="match status" value="1"/>
</dbReference>
<dbReference type="Pfam" id="PF13374">
    <property type="entry name" value="TPR_10"/>
    <property type="match status" value="2"/>
</dbReference>
<dbReference type="EMBL" id="JAPDDT010000003">
    <property type="protein sequence ID" value="MCW1922839.1"/>
    <property type="molecule type" value="Genomic_DNA"/>
</dbReference>
<keyword evidence="2" id="KW-0547">Nucleotide-binding</keyword>
<dbReference type="InterPro" id="IPR011990">
    <property type="entry name" value="TPR-like_helical_dom_sf"/>
</dbReference>
<evidence type="ECO:0000256" key="5">
    <source>
        <dbReference type="SAM" id="Phobius"/>
    </source>
</evidence>
<dbReference type="InterPro" id="IPR011009">
    <property type="entry name" value="Kinase-like_dom_sf"/>
</dbReference>
<keyword evidence="5" id="KW-0812">Transmembrane</keyword>
<dbReference type="SUPFAM" id="SSF48452">
    <property type="entry name" value="TPR-like"/>
    <property type="match status" value="3"/>
</dbReference>
<dbReference type="Pfam" id="PF13424">
    <property type="entry name" value="TPR_12"/>
    <property type="match status" value="2"/>
</dbReference>
<evidence type="ECO:0000313" key="7">
    <source>
        <dbReference type="EMBL" id="MCW1922839.1"/>
    </source>
</evidence>
<dbReference type="PANTHER" id="PTHR43289">
    <property type="entry name" value="MITOGEN-ACTIVATED PROTEIN KINASE KINASE KINASE 20-RELATED"/>
    <property type="match status" value="1"/>
</dbReference>
<proteinExistence type="predicted"/>
<dbReference type="InterPro" id="IPR000719">
    <property type="entry name" value="Prot_kinase_dom"/>
</dbReference>
<keyword evidence="4" id="KW-0067">ATP-binding</keyword>
<evidence type="ECO:0000256" key="2">
    <source>
        <dbReference type="ARBA" id="ARBA00022741"/>
    </source>
</evidence>
<evidence type="ECO:0000256" key="1">
    <source>
        <dbReference type="ARBA" id="ARBA00022679"/>
    </source>
</evidence>
<gene>
    <name evidence="7" type="ORF">OKA05_09780</name>
</gene>
<dbReference type="CDD" id="cd14014">
    <property type="entry name" value="STKc_PknB_like"/>
    <property type="match status" value="1"/>
</dbReference>
<comment type="caution">
    <text evidence="7">The sequence shown here is derived from an EMBL/GenBank/DDBJ whole genome shotgun (WGS) entry which is preliminary data.</text>
</comment>
<evidence type="ECO:0000259" key="6">
    <source>
        <dbReference type="PROSITE" id="PS50011"/>
    </source>
</evidence>
<keyword evidence="5" id="KW-1133">Transmembrane helix</keyword>
<dbReference type="Pfam" id="PF00069">
    <property type="entry name" value="Pkinase"/>
    <property type="match status" value="1"/>
</dbReference>
<evidence type="ECO:0000256" key="3">
    <source>
        <dbReference type="ARBA" id="ARBA00022777"/>
    </source>
</evidence>
<dbReference type="Proteomes" id="UP001320876">
    <property type="component" value="Unassembled WGS sequence"/>
</dbReference>
<accession>A0ABT3GHQ5</accession>
<dbReference type="SMART" id="SM00220">
    <property type="entry name" value="S_TKc"/>
    <property type="match status" value="1"/>
</dbReference>
<dbReference type="Gene3D" id="3.30.200.20">
    <property type="entry name" value="Phosphorylase Kinase, domain 1"/>
    <property type="match status" value="1"/>
</dbReference>
<dbReference type="Gene3D" id="1.25.40.10">
    <property type="entry name" value="Tetratricopeptide repeat domain"/>
    <property type="match status" value="3"/>
</dbReference>
<keyword evidence="1" id="KW-0808">Transferase</keyword>
<sequence length="1009" mass="112169">MTGDTGRHIELFTGAVQLPPEERAEFLDRACAGDEELRCKIEVLLNSHDRAGIFLEEPATWELDETRLRVAAGEKPGDRVGNCRLLQQIGEGGCGVVFLAEQEEPVRRRVALKVIKPGMDTRSVIARFEAERQALALMDHPHIAHVFDAGATASGRPYFVMELVEGLKITDYCQRHSLPLDARLKLFTHICDAIEHAHQKGILHRDIKPSNILVMTGQDGKPVPKVIDFGIAKATGGEPLTDKTLVTSWGMLIGTPAYMSPEQATMASAELDTRTDIYSLGVLLYELLTGATPFDTHELLKAGLDEVRRVIREVEPVRPSTRLSTMAAADLANVAKHHAAEVPKLIREMRGDLDWIVMKALEKDRTRRYATTNALAMDIARYLAGDAVLARPPSTAYRFGKLVRRNRLWFAAGSMVAAVLVIGFVAVALALKREQGARQEADKARQQAEVDKTQSQQATRFLKAMLEGVGPSVARGRDTRMLEEILAKTESRFPVELAGQPAVRADLQTLLGRVYRDLDQLPKSEAMLREALELRVGLFGEESEAVTDTLIELGYTLSYSSKGTEAETIVRRSLVTRRKLLGEEHGKVAESYYVMGSIFWARQDIPEAEAMLQKSLAMLRRLHGDKSALLGDSLMGLGCVRYGQKNYREAEDFFRQALDHWGDTLADEHPSKILCLENLANMVSIQGKRAEAVPLLRQVVETNRKVHGPDHALVAKSLHSLIRVLLPMGKFDEAEVAGREALAVAGKAWGTTREESLMILRDLINALLHQRKFEDAERLFADLLPAGQELTPEYSGLLYERCDTHAMCRRWREAADDAVLLLKQSPESHEHYLTLAPLLVQLGDLAEYQRLCASICGKFGETKDVFVADRMAKACLILPLPALDLKAVAAMAERAVNDGSKEVAAPYFQFCKGLAEFRLGHYEEALTWTRRAADGPFREAKAGAFTVLAMAEFKLGRLEEARAALAECDKLIAEQLPDSEQQIGREWRDWLIIQALRSEAKRLMEGEAD</sequence>
<dbReference type="RefSeq" id="WP_264486946.1">
    <property type="nucleotide sequence ID" value="NZ_JAPDDT010000003.1"/>
</dbReference>
<dbReference type="PROSITE" id="PS50011">
    <property type="entry name" value="PROTEIN_KINASE_DOM"/>
    <property type="match status" value="1"/>
</dbReference>
<evidence type="ECO:0000313" key="8">
    <source>
        <dbReference type="Proteomes" id="UP001320876"/>
    </source>
</evidence>
<keyword evidence="5" id="KW-0472">Membrane</keyword>
<reference evidence="7 8" key="1">
    <citation type="submission" date="2022-10" db="EMBL/GenBank/DDBJ databases">
        <title>Luteolibacter arcticus strain CCTCC AB 2014275, whole genome shotgun sequencing project.</title>
        <authorList>
            <person name="Zhao G."/>
            <person name="Shen L."/>
        </authorList>
    </citation>
    <scope>NUCLEOTIDE SEQUENCE [LARGE SCALE GENOMIC DNA]</scope>
    <source>
        <strain evidence="7 8">CCTCC AB 2014275</strain>
    </source>
</reference>
<feature type="domain" description="Protein kinase" evidence="6">
    <location>
        <begin position="83"/>
        <end position="383"/>
    </location>
</feature>
<dbReference type="PROSITE" id="PS00108">
    <property type="entry name" value="PROTEIN_KINASE_ST"/>
    <property type="match status" value="1"/>
</dbReference>
<dbReference type="InterPro" id="IPR019734">
    <property type="entry name" value="TPR_rpt"/>
</dbReference>
<organism evidence="7 8">
    <name type="scientific">Luteolibacter arcticus</name>
    <dbReference type="NCBI Taxonomy" id="1581411"/>
    <lineage>
        <taxon>Bacteria</taxon>
        <taxon>Pseudomonadati</taxon>
        <taxon>Verrucomicrobiota</taxon>
        <taxon>Verrucomicrobiia</taxon>
        <taxon>Verrucomicrobiales</taxon>
        <taxon>Verrucomicrobiaceae</taxon>
        <taxon>Luteolibacter</taxon>
    </lineage>
</organism>
<dbReference type="InterPro" id="IPR008271">
    <property type="entry name" value="Ser/Thr_kinase_AS"/>
</dbReference>
<keyword evidence="3" id="KW-0418">Kinase</keyword>
<protein>
    <submittedName>
        <fullName evidence="7">Tetratricopeptide repeat protein</fullName>
    </submittedName>
</protein>
<keyword evidence="8" id="KW-1185">Reference proteome</keyword>
<evidence type="ECO:0000256" key="4">
    <source>
        <dbReference type="ARBA" id="ARBA00022840"/>
    </source>
</evidence>